<protein>
    <submittedName>
        <fullName evidence="3">Uncharacterized protein</fullName>
    </submittedName>
</protein>
<feature type="transmembrane region" description="Helical" evidence="2">
    <location>
        <begin position="23"/>
        <end position="43"/>
    </location>
</feature>
<keyword evidence="4" id="KW-1185">Reference proteome</keyword>
<name>A0ABT1N3F4_9GAMM</name>
<evidence type="ECO:0000256" key="1">
    <source>
        <dbReference type="SAM" id="MobiDB-lite"/>
    </source>
</evidence>
<dbReference type="Proteomes" id="UP001524460">
    <property type="component" value="Unassembled WGS sequence"/>
</dbReference>
<sequence length="134" mass="15455">MKLQFRAESKQSAVSVRPWKKSIVTGMVAVAIMSFGLATPSVAEAKGHKHGHKHGHHHHKHNHHKKHVVVVKKKPKKHKKVVVVHKRPKHRHYHRSRLPEIATFAVIAGATYAIIDNHYYKRRGDDYEYVAKPR</sequence>
<proteinExistence type="predicted"/>
<keyword evidence="2" id="KW-0472">Membrane</keyword>
<gene>
    <name evidence="3" type="ORF">NHN17_14565</name>
</gene>
<evidence type="ECO:0000313" key="3">
    <source>
        <dbReference type="EMBL" id="MCQ1059273.1"/>
    </source>
</evidence>
<comment type="caution">
    <text evidence="3">The sequence shown here is derived from an EMBL/GenBank/DDBJ whole genome shotgun (WGS) entry which is preliminary data.</text>
</comment>
<dbReference type="RefSeq" id="WP_255043308.1">
    <property type="nucleotide sequence ID" value="NZ_JANEYT010000033.1"/>
</dbReference>
<dbReference type="EMBL" id="JANEYT010000033">
    <property type="protein sequence ID" value="MCQ1059273.1"/>
    <property type="molecule type" value="Genomic_DNA"/>
</dbReference>
<accession>A0ABT1N3F4</accession>
<feature type="region of interest" description="Disordered" evidence="1">
    <location>
        <begin position="47"/>
        <end position="67"/>
    </location>
</feature>
<feature type="transmembrane region" description="Helical" evidence="2">
    <location>
        <begin position="97"/>
        <end position="115"/>
    </location>
</feature>
<keyword evidence="2" id="KW-0812">Transmembrane</keyword>
<evidence type="ECO:0000313" key="4">
    <source>
        <dbReference type="Proteomes" id="UP001524460"/>
    </source>
</evidence>
<organism evidence="3 4">
    <name type="scientific">Photobacterium pectinilyticum</name>
    <dbReference type="NCBI Taxonomy" id="2906793"/>
    <lineage>
        <taxon>Bacteria</taxon>
        <taxon>Pseudomonadati</taxon>
        <taxon>Pseudomonadota</taxon>
        <taxon>Gammaproteobacteria</taxon>
        <taxon>Vibrionales</taxon>
        <taxon>Vibrionaceae</taxon>
        <taxon>Photobacterium</taxon>
    </lineage>
</organism>
<reference evidence="3 4" key="1">
    <citation type="submission" date="2022-07" db="EMBL/GenBank/DDBJ databases">
        <title>Photobacterium pectinilyticum sp. nov., a marine bacterium isolated from surface seawater of Qingdao offshore.</title>
        <authorList>
            <person name="Wang X."/>
        </authorList>
    </citation>
    <scope>NUCLEOTIDE SEQUENCE [LARGE SCALE GENOMIC DNA]</scope>
    <source>
        <strain evidence="3 4">ZSDE20</strain>
    </source>
</reference>
<evidence type="ECO:0000256" key="2">
    <source>
        <dbReference type="SAM" id="Phobius"/>
    </source>
</evidence>
<keyword evidence="2" id="KW-1133">Transmembrane helix</keyword>